<sequence>FEAMGLDKVKTELSVSIVDHNTLQTDFKNPDDHRYLQSVAAKYGIQFSRPGNGICHQVFLERFARPGKTLIGSDSHTP</sequence>
<feature type="non-terminal residue" evidence="5">
    <location>
        <position position="78"/>
    </location>
</feature>
<evidence type="ECO:0000313" key="5">
    <source>
        <dbReference type="EMBL" id="GAH22580.1"/>
    </source>
</evidence>
<proteinExistence type="predicted"/>
<feature type="domain" description="Aconitase/3-isopropylmalate dehydratase large subunit alpha/beta/alpha" evidence="4">
    <location>
        <begin position="12"/>
        <end position="78"/>
    </location>
</feature>
<dbReference type="GO" id="GO:0006099">
    <property type="term" value="P:tricarboxylic acid cycle"/>
    <property type="evidence" value="ECO:0007669"/>
    <property type="project" value="TreeGrafter"/>
</dbReference>
<dbReference type="InterPro" id="IPR015931">
    <property type="entry name" value="Acnase/IPM_dHydase_lsu_aba_1/3"/>
</dbReference>
<name>X1EQJ3_9ZZZZ</name>
<keyword evidence="1" id="KW-0479">Metal-binding</keyword>
<dbReference type="Pfam" id="PF00330">
    <property type="entry name" value="Aconitase"/>
    <property type="match status" value="1"/>
</dbReference>
<protein>
    <recommendedName>
        <fullName evidence="4">Aconitase/3-isopropylmalate dehydratase large subunit alpha/beta/alpha domain-containing protein</fullName>
    </recommendedName>
</protein>
<dbReference type="PANTHER" id="PTHR43160:SF3">
    <property type="entry name" value="ACONITATE HYDRATASE, MITOCHONDRIAL"/>
    <property type="match status" value="1"/>
</dbReference>
<dbReference type="SUPFAM" id="SSF53732">
    <property type="entry name" value="Aconitase iron-sulfur domain"/>
    <property type="match status" value="1"/>
</dbReference>
<feature type="non-terminal residue" evidence="5">
    <location>
        <position position="1"/>
    </location>
</feature>
<keyword evidence="2" id="KW-0408">Iron</keyword>
<dbReference type="InterPro" id="IPR001030">
    <property type="entry name" value="Acoase/IPM_deHydtase_lsu_aba"/>
</dbReference>
<organism evidence="5">
    <name type="scientific">marine sediment metagenome</name>
    <dbReference type="NCBI Taxonomy" id="412755"/>
    <lineage>
        <taxon>unclassified sequences</taxon>
        <taxon>metagenomes</taxon>
        <taxon>ecological metagenomes</taxon>
    </lineage>
</organism>
<dbReference type="GO" id="GO:0051539">
    <property type="term" value="F:4 iron, 4 sulfur cluster binding"/>
    <property type="evidence" value="ECO:0007669"/>
    <property type="project" value="TreeGrafter"/>
</dbReference>
<dbReference type="AlphaFoldDB" id="X1EQJ3"/>
<reference evidence="5" key="1">
    <citation type="journal article" date="2014" name="Front. Microbiol.">
        <title>High frequency of phylogenetically diverse reductive dehalogenase-homologous genes in deep subseafloor sedimentary metagenomes.</title>
        <authorList>
            <person name="Kawai M."/>
            <person name="Futagami T."/>
            <person name="Toyoda A."/>
            <person name="Takaki Y."/>
            <person name="Nishi S."/>
            <person name="Hori S."/>
            <person name="Arai W."/>
            <person name="Tsubouchi T."/>
            <person name="Morono Y."/>
            <person name="Uchiyama I."/>
            <person name="Ito T."/>
            <person name="Fujiyama A."/>
            <person name="Inagaki F."/>
            <person name="Takami H."/>
        </authorList>
    </citation>
    <scope>NUCLEOTIDE SEQUENCE</scope>
    <source>
        <strain evidence="5">Expedition CK06-06</strain>
    </source>
</reference>
<dbReference type="GO" id="GO:0003994">
    <property type="term" value="F:aconitate hydratase activity"/>
    <property type="evidence" value="ECO:0007669"/>
    <property type="project" value="TreeGrafter"/>
</dbReference>
<comment type="caution">
    <text evidence="5">The sequence shown here is derived from an EMBL/GenBank/DDBJ whole genome shotgun (WGS) entry which is preliminary data.</text>
</comment>
<dbReference type="GO" id="GO:0046872">
    <property type="term" value="F:metal ion binding"/>
    <property type="evidence" value="ECO:0007669"/>
    <property type="project" value="UniProtKB-KW"/>
</dbReference>
<dbReference type="InterPro" id="IPR036008">
    <property type="entry name" value="Aconitase_4Fe-4S_dom"/>
</dbReference>
<evidence type="ECO:0000256" key="3">
    <source>
        <dbReference type="ARBA" id="ARBA00023014"/>
    </source>
</evidence>
<dbReference type="InterPro" id="IPR050926">
    <property type="entry name" value="Aconitase/IPM_isomerase"/>
</dbReference>
<evidence type="ECO:0000256" key="2">
    <source>
        <dbReference type="ARBA" id="ARBA00023004"/>
    </source>
</evidence>
<dbReference type="PANTHER" id="PTHR43160">
    <property type="entry name" value="ACONITATE HYDRATASE B"/>
    <property type="match status" value="1"/>
</dbReference>
<dbReference type="Gene3D" id="3.30.499.10">
    <property type="entry name" value="Aconitase, domain 3"/>
    <property type="match status" value="1"/>
</dbReference>
<keyword evidence="3" id="KW-0411">Iron-sulfur</keyword>
<evidence type="ECO:0000256" key="1">
    <source>
        <dbReference type="ARBA" id="ARBA00022723"/>
    </source>
</evidence>
<dbReference type="EMBL" id="BART01041028">
    <property type="protein sequence ID" value="GAH22580.1"/>
    <property type="molecule type" value="Genomic_DNA"/>
</dbReference>
<gene>
    <name evidence="5" type="ORF">S01H4_66330</name>
</gene>
<dbReference type="GO" id="GO:0005829">
    <property type="term" value="C:cytosol"/>
    <property type="evidence" value="ECO:0007669"/>
    <property type="project" value="TreeGrafter"/>
</dbReference>
<accession>X1EQJ3</accession>
<evidence type="ECO:0000259" key="4">
    <source>
        <dbReference type="Pfam" id="PF00330"/>
    </source>
</evidence>